<dbReference type="STRING" id="52560.SAMN04488082_1124"/>
<name>A0A1I3W5F0_9BACT</name>
<reference evidence="2" key="1">
    <citation type="submission" date="2016-10" db="EMBL/GenBank/DDBJ databases">
        <authorList>
            <person name="Varghese N."/>
            <person name="Submissions S."/>
        </authorList>
    </citation>
    <scope>NUCLEOTIDE SEQUENCE [LARGE SCALE GENOMIC DNA]</scope>
    <source>
        <strain evidence="2">DSM 5918</strain>
    </source>
</reference>
<dbReference type="PANTHER" id="PTHR37805:SF1">
    <property type="entry name" value="CYTOPLASMIC PROTEIN"/>
    <property type="match status" value="1"/>
</dbReference>
<keyword evidence="2" id="KW-1185">Reference proteome</keyword>
<organism evidence="1 2">
    <name type="scientific">Desulfomicrobium apsheronum</name>
    <dbReference type="NCBI Taxonomy" id="52560"/>
    <lineage>
        <taxon>Bacteria</taxon>
        <taxon>Pseudomonadati</taxon>
        <taxon>Thermodesulfobacteriota</taxon>
        <taxon>Desulfovibrionia</taxon>
        <taxon>Desulfovibrionales</taxon>
        <taxon>Desulfomicrobiaceae</taxon>
        <taxon>Desulfomicrobium</taxon>
    </lineage>
</organism>
<dbReference type="Proteomes" id="UP000198635">
    <property type="component" value="Unassembled WGS sequence"/>
</dbReference>
<evidence type="ECO:0000313" key="1">
    <source>
        <dbReference type="EMBL" id="SFK01641.1"/>
    </source>
</evidence>
<dbReference type="AlphaFoldDB" id="A0A1I3W5F0"/>
<sequence length="154" mass="17402">MTNNDILRRLRYALNLDNAGVIRLFTLGGHGLSQEDLDLLLKKDDEPGFVDCPDVLLSAFLDGLITSRRGVREMAPETAETLNNNLILRKIRIALELKDSDMIRVLDAGGMEISKSELSALFRKQGHRNFVYCRDQLLRKFLSGLAKISREELS</sequence>
<dbReference type="RefSeq" id="WP_092375763.1">
    <property type="nucleotide sequence ID" value="NZ_FORX01000012.1"/>
</dbReference>
<proteinExistence type="predicted"/>
<dbReference type="EMBL" id="FORX01000012">
    <property type="protein sequence ID" value="SFK01641.1"/>
    <property type="molecule type" value="Genomic_DNA"/>
</dbReference>
<dbReference type="Pfam" id="PF07308">
    <property type="entry name" value="DUF1456"/>
    <property type="match status" value="2"/>
</dbReference>
<protein>
    <submittedName>
        <fullName evidence="1">Uncharacterized conserved protein YehS, DUF1456 family</fullName>
    </submittedName>
</protein>
<gene>
    <name evidence="1" type="ORF">SAMN04488082_1124</name>
</gene>
<dbReference type="PANTHER" id="PTHR37805">
    <property type="entry name" value="CYTOPLASMIC PROTEIN-RELATED"/>
    <property type="match status" value="1"/>
</dbReference>
<accession>A0A1I3W5F0</accession>
<dbReference type="OrthoDB" id="9788465at2"/>
<dbReference type="InterPro" id="IPR009921">
    <property type="entry name" value="YehS-like"/>
</dbReference>
<evidence type="ECO:0000313" key="2">
    <source>
        <dbReference type="Proteomes" id="UP000198635"/>
    </source>
</evidence>